<gene>
    <name evidence="1" type="ORF">F4821DRAFT_204450</name>
</gene>
<dbReference type="EMBL" id="MU394362">
    <property type="protein sequence ID" value="KAI6082828.1"/>
    <property type="molecule type" value="Genomic_DNA"/>
</dbReference>
<evidence type="ECO:0000313" key="2">
    <source>
        <dbReference type="Proteomes" id="UP001497680"/>
    </source>
</evidence>
<proteinExistence type="predicted"/>
<evidence type="ECO:0000313" key="1">
    <source>
        <dbReference type="EMBL" id="KAI6082828.1"/>
    </source>
</evidence>
<dbReference type="Proteomes" id="UP001497680">
    <property type="component" value="Unassembled WGS sequence"/>
</dbReference>
<protein>
    <submittedName>
        <fullName evidence="1">Uncharacterized protein</fullName>
    </submittedName>
</protein>
<sequence length="157" mass="16987">MLTNRRSTMMIPPNGRSTTNYQPGAPPNLSSLKPENEPHCSSPSILTSTTPSLPGYRVVRVLGAAYGSTAYALKDTKSLLKSLITGSEVKSVTHLMYNARDQALERLARDCVARGANAVVAVTFEEKEILGFVQVSVSGTAVYVEREKQAENPFSPE</sequence>
<keyword evidence="2" id="KW-1185">Reference proteome</keyword>
<name>A0ACC0CQS3_9PEZI</name>
<organism evidence="1 2">
    <name type="scientific">Hypoxylon rubiginosum</name>
    <dbReference type="NCBI Taxonomy" id="110542"/>
    <lineage>
        <taxon>Eukaryota</taxon>
        <taxon>Fungi</taxon>
        <taxon>Dikarya</taxon>
        <taxon>Ascomycota</taxon>
        <taxon>Pezizomycotina</taxon>
        <taxon>Sordariomycetes</taxon>
        <taxon>Xylariomycetidae</taxon>
        <taxon>Xylariales</taxon>
        <taxon>Hypoxylaceae</taxon>
        <taxon>Hypoxylon</taxon>
    </lineage>
</organism>
<comment type="caution">
    <text evidence="1">The sequence shown here is derived from an EMBL/GenBank/DDBJ whole genome shotgun (WGS) entry which is preliminary data.</text>
</comment>
<reference evidence="1 2" key="1">
    <citation type="journal article" date="2022" name="New Phytol.">
        <title>Ecological generalism drives hyperdiversity of secondary metabolite gene clusters in xylarialean endophytes.</title>
        <authorList>
            <person name="Franco M.E.E."/>
            <person name="Wisecaver J.H."/>
            <person name="Arnold A.E."/>
            <person name="Ju Y.M."/>
            <person name="Slot J.C."/>
            <person name="Ahrendt S."/>
            <person name="Moore L.P."/>
            <person name="Eastman K.E."/>
            <person name="Scott K."/>
            <person name="Konkel Z."/>
            <person name="Mondo S.J."/>
            <person name="Kuo A."/>
            <person name="Hayes R.D."/>
            <person name="Haridas S."/>
            <person name="Andreopoulos B."/>
            <person name="Riley R."/>
            <person name="LaButti K."/>
            <person name="Pangilinan J."/>
            <person name="Lipzen A."/>
            <person name="Amirebrahimi M."/>
            <person name="Yan J."/>
            <person name="Adam C."/>
            <person name="Keymanesh K."/>
            <person name="Ng V."/>
            <person name="Louie K."/>
            <person name="Northen T."/>
            <person name="Drula E."/>
            <person name="Henrissat B."/>
            <person name="Hsieh H.M."/>
            <person name="Youens-Clark K."/>
            <person name="Lutzoni F."/>
            <person name="Miadlikowska J."/>
            <person name="Eastwood D.C."/>
            <person name="Hamelin R.C."/>
            <person name="Grigoriev I.V."/>
            <person name="U'Ren J.M."/>
        </authorList>
    </citation>
    <scope>NUCLEOTIDE SEQUENCE [LARGE SCALE GENOMIC DNA]</scope>
    <source>
        <strain evidence="1 2">ER1909</strain>
    </source>
</reference>
<accession>A0ACC0CQS3</accession>